<dbReference type="SUPFAM" id="SSF56219">
    <property type="entry name" value="DNase I-like"/>
    <property type="match status" value="1"/>
</dbReference>
<dbReference type="InterPro" id="IPR036691">
    <property type="entry name" value="Endo/exonu/phosph_ase_sf"/>
</dbReference>
<dbReference type="OrthoDB" id="428734at2759"/>
<evidence type="ECO:0000256" key="3">
    <source>
        <dbReference type="SAM" id="MobiDB-lite"/>
    </source>
</evidence>
<dbReference type="GeneID" id="7051876"/>
<comment type="similarity">
    <text evidence="1">Belongs to the CCR4/nocturin family.</text>
</comment>
<organism evidence="5 6">
    <name type="scientific">Schizosaccharomyces japonicus (strain yFS275 / FY16936)</name>
    <name type="common">Fission yeast</name>
    <dbReference type="NCBI Taxonomy" id="402676"/>
    <lineage>
        <taxon>Eukaryota</taxon>
        <taxon>Fungi</taxon>
        <taxon>Dikarya</taxon>
        <taxon>Ascomycota</taxon>
        <taxon>Taphrinomycotina</taxon>
        <taxon>Schizosaccharomycetes</taxon>
        <taxon>Schizosaccharomycetales</taxon>
        <taxon>Schizosaccharomycetaceae</taxon>
        <taxon>Schizosaccharomyces</taxon>
    </lineage>
</organism>
<dbReference type="PANTHER" id="PTHR12121:SF45">
    <property type="entry name" value="NOCTURNIN"/>
    <property type="match status" value="1"/>
</dbReference>
<dbReference type="RefSeq" id="XP_002175613.1">
    <property type="nucleotide sequence ID" value="XM_002175577.1"/>
</dbReference>
<evidence type="ECO:0000256" key="2">
    <source>
        <dbReference type="ARBA" id="ARBA00022801"/>
    </source>
</evidence>
<dbReference type="PANTHER" id="PTHR12121">
    <property type="entry name" value="CARBON CATABOLITE REPRESSOR PROTEIN 4"/>
    <property type="match status" value="1"/>
</dbReference>
<feature type="compositionally biased region" description="Low complexity" evidence="3">
    <location>
        <begin position="331"/>
        <end position="341"/>
    </location>
</feature>
<evidence type="ECO:0000313" key="6">
    <source>
        <dbReference type="Proteomes" id="UP000001744"/>
    </source>
</evidence>
<dbReference type="Pfam" id="PF03372">
    <property type="entry name" value="Exo_endo_phos"/>
    <property type="match status" value="1"/>
</dbReference>
<dbReference type="Gene3D" id="3.60.10.10">
    <property type="entry name" value="Endonuclease/exonuclease/phosphatase"/>
    <property type="match status" value="1"/>
</dbReference>
<proteinExistence type="inferred from homology"/>
<dbReference type="EMBL" id="KE651168">
    <property type="protein sequence ID" value="EEB09320.1"/>
    <property type="molecule type" value="Genomic_DNA"/>
</dbReference>
<dbReference type="Proteomes" id="UP000001744">
    <property type="component" value="Unassembled WGS sequence"/>
</dbReference>
<dbReference type="OMA" id="PEISNWA"/>
<evidence type="ECO:0000256" key="1">
    <source>
        <dbReference type="ARBA" id="ARBA00010774"/>
    </source>
</evidence>
<dbReference type="AlphaFoldDB" id="B6K716"/>
<keyword evidence="6" id="KW-1185">Reference proteome</keyword>
<feature type="region of interest" description="Disordered" evidence="3">
    <location>
        <begin position="308"/>
        <end position="341"/>
    </location>
</feature>
<protein>
    <submittedName>
        <fullName evidence="5">CCR4/nocturin family endoribonuclease</fullName>
    </submittedName>
</protein>
<dbReference type="GO" id="GO:0006139">
    <property type="term" value="P:nucleobase-containing compound metabolic process"/>
    <property type="evidence" value="ECO:0007669"/>
    <property type="project" value="UniProtKB-ARBA"/>
</dbReference>
<keyword evidence="2" id="KW-0378">Hydrolase</keyword>
<feature type="region of interest" description="Disordered" evidence="3">
    <location>
        <begin position="34"/>
        <end position="53"/>
    </location>
</feature>
<dbReference type="HOGENOM" id="CLU_034867_0_0_1"/>
<reference evidence="5 6" key="1">
    <citation type="journal article" date="2011" name="Science">
        <title>Comparative functional genomics of the fission yeasts.</title>
        <authorList>
            <person name="Rhind N."/>
            <person name="Chen Z."/>
            <person name="Yassour M."/>
            <person name="Thompson D.A."/>
            <person name="Haas B.J."/>
            <person name="Habib N."/>
            <person name="Wapinski I."/>
            <person name="Roy S."/>
            <person name="Lin M.F."/>
            <person name="Heiman D.I."/>
            <person name="Young S.K."/>
            <person name="Furuya K."/>
            <person name="Guo Y."/>
            <person name="Pidoux A."/>
            <person name="Chen H.M."/>
            <person name="Robbertse B."/>
            <person name="Goldberg J.M."/>
            <person name="Aoki K."/>
            <person name="Bayne E.H."/>
            <person name="Berlin A.M."/>
            <person name="Desjardins C.A."/>
            <person name="Dobbs E."/>
            <person name="Dukaj L."/>
            <person name="Fan L."/>
            <person name="FitzGerald M.G."/>
            <person name="French C."/>
            <person name="Gujja S."/>
            <person name="Hansen K."/>
            <person name="Keifenheim D."/>
            <person name="Levin J.Z."/>
            <person name="Mosher R.A."/>
            <person name="Mueller C.A."/>
            <person name="Pfiffner J."/>
            <person name="Priest M."/>
            <person name="Russ C."/>
            <person name="Smialowska A."/>
            <person name="Swoboda P."/>
            <person name="Sykes S.M."/>
            <person name="Vaughn M."/>
            <person name="Vengrova S."/>
            <person name="Yoder R."/>
            <person name="Zeng Q."/>
            <person name="Allshire R."/>
            <person name="Baulcombe D."/>
            <person name="Birren B.W."/>
            <person name="Brown W."/>
            <person name="Ekwall K."/>
            <person name="Kellis M."/>
            <person name="Leatherwood J."/>
            <person name="Levin H."/>
            <person name="Margalit H."/>
            <person name="Martienssen R."/>
            <person name="Nieduszynski C.A."/>
            <person name="Spatafora J.W."/>
            <person name="Friedman N."/>
            <person name="Dalgaard J.Z."/>
            <person name="Baumann P."/>
            <person name="Niki H."/>
            <person name="Regev A."/>
            <person name="Nusbaum C."/>
        </authorList>
    </citation>
    <scope>NUCLEOTIDE SEQUENCE [LARGE SCALE GENOMIC DNA]</scope>
    <source>
        <strain evidence="6">yFS275 / FY16936</strain>
    </source>
</reference>
<dbReference type="VEuPathDB" id="FungiDB:SJAG_04519"/>
<name>B6K716_SCHJY</name>
<dbReference type="InterPro" id="IPR005135">
    <property type="entry name" value="Endo/exonuclease/phosphatase"/>
</dbReference>
<feature type="domain" description="Endonuclease/exonuclease/phosphatase" evidence="4">
    <location>
        <begin position="80"/>
        <end position="477"/>
    </location>
</feature>
<dbReference type="eggNOG" id="KOG2338">
    <property type="taxonomic scope" value="Eukaryota"/>
</dbReference>
<evidence type="ECO:0000313" key="5">
    <source>
        <dbReference type="EMBL" id="EEB09320.1"/>
    </source>
</evidence>
<dbReference type="GO" id="GO:0004535">
    <property type="term" value="F:poly(A)-specific ribonuclease activity"/>
    <property type="evidence" value="ECO:0000318"/>
    <property type="project" value="GO_Central"/>
</dbReference>
<sequence length="487" mass="55709">MSEEVQSKTTKKVPSFVTPEFIEKQRKKKLERLAKRAAKGVPPPPTQRPFNDDFIKRPMLRLPSFQPFEKDKQPLTFTVMSYNVLAQTNIRRTMFPKSGDALKWKFRSRMLENELLHYMPTVGCMQEVDAEFVPSFYQKVLEEHGYKVHFVRYPGKTHGIFVFWSAKVFTKVNDVTISYDEHDELPGRMPTKNVGCCVALQRIDQPDRGIYLATTHLFWHPFGSYERLRQGALLVKEVNKFAQSHPWPVFIAGDFNTEPYDTNFPALTTRPLDISKRSMDIIERSMSYVFGAADLDEKNAEEKASGLSIESAVPEQESVDVETGPDDETSTEATQESTSSASVVTLETQVSKVKKKSKKIRHVQSSDFPHYDIFFDQHAKNPVVKSLYSYGYKKVHPGNAGNTFEHPSFTNWADKYRGHLDYIFVMDRNAVSAPKTEEVNDSGRITDDVRLVSLLRCPENNEMNEAEPQEGRFPSDHVAIMAEVQVL</sequence>
<feature type="compositionally biased region" description="Acidic residues" evidence="3">
    <location>
        <begin position="317"/>
        <end position="330"/>
    </location>
</feature>
<accession>B6K716</accession>
<dbReference type="InterPro" id="IPR050410">
    <property type="entry name" value="CCR4/nocturin_mRNA_transcr"/>
</dbReference>
<dbReference type="JaponicusDB" id="SJAG_04519"/>
<evidence type="ECO:0000259" key="4">
    <source>
        <dbReference type="Pfam" id="PF03372"/>
    </source>
</evidence>
<gene>
    <name evidence="5" type="ORF">SJAG_04519</name>
</gene>